<dbReference type="InterPro" id="IPR003604">
    <property type="entry name" value="Matrin/U1-like-C_Znf_C2H2"/>
</dbReference>
<dbReference type="Proteomes" id="UP000685013">
    <property type="component" value="Chromosome 19"/>
</dbReference>
<evidence type="ECO:0000256" key="4">
    <source>
        <dbReference type="ARBA" id="ARBA00022833"/>
    </source>
</evidence>
<evidence type="ECO:0000256" key="5">
    <source>
        <dbReference type="ARBA" id="ARBA00023242"/>
    </source>
</evidence>
<evidence type="ECO:0000313" key="9">
    <source>
        <dbReference type="Proteomes" id="UP000685013"/>
    </source>
</evidence>
<evidence type="ECO:0000256" key="3">
    <source>
        <dbReference type="ARBA" id="ARBA00022771"/>
    </source>
</evidence>
<protein>
    <submittedName>
        <fullName evidence="8">Zinc finger protein ZOP1</fullName>
    </submittedName>
</protein>
<dbReference type="InterPro" id="IPR000690">
    <property type="entry name" value="Matrin/U1-C_Znf_C2H2"/>
</dbReference>
<dbReference type="InterPro" id="IPR040023">
    <property type="entry name" value="WBP4"/>
</dbReference>
<keyword evidence="4" id="KW-0862">Zinc</keyword>
<dbReference type="InterPro" id="IPR041591">
    <property type="entry name" value="OCRE"/>
</dbReference>
<dbReference type="InterPro" id="IPR013085">
    <property type="entry name" value="U1-CZ_Znf_C2H2"/>
</dbReference>
<keyword evidence="9" id="KW-1185">Reference proteome</keyword>
<comment type="caution">
    <text evidence="8">The sequence shown here is derived from an EMBL/GenBank/DDBJ whole genome shotgun (WGS) entry which is preliminary data.</text>
</comment>
<name>A0AAV6LXP4_9ROSI</name>
<dbReference type="GO" id="GO:0003723">
    <property type="term" value="F:RNA binding"/>
    <property type="evidence" value="ECO:0007669"/>
    <property type="project" value="TreeGrafter"/>
</dbReference>
<dbReference type="PANTHER" id="PTHR13173:SF10">
    <property type="entry name" value="WW DOMAIN-BINDING PROTEIN 4"/>
    <property type="match status" value="1"/>
</dbReference>
<keyword evidence="5" id="KW-0539">Nucleus</keyword>
<keyword evidence="2" id="KW-0479">Metal-binding</keyword>
<keyword evidence="3" id="KW-0863">Zinc-finger</keyword>
<feature type="non-terminal residue" evidence="8">
    <location>
        <position position="1"/>
    </location>
</feature>
<evidence type="ECO:0000256" key="2">
    <source>
        <dbReference type="ARBA" id="ARBA00022723"/>
    </source>
</evidence>
<evidence type="ECO:0000259" key="7">
    <source>
        <dbReference type="PROSITE" id="PS50171"/>
    </source>
</evidence>
<dbReference type="Pfam" id="PF06220">
    <property type="entry name" value="zf-U1"/>
    <property type="match status" value="1"/>
</dbReference>
<organism evidence="8 9">
    <name type="scientific">Cucurbita argyrosperma subsp. sororia</name>
    <dbReference type="NCBI Taxonomy" id="37648"/>
    <lineage>
        <taxon>Eukaryota</taxon>
        <taxon>Viridiplantae</taxon>
        <taxon>Streptophyta</taxon>
        <taxon>Embryophyta</taxon>
        <taxon>Tracheophyta</taxon>
        <taxon>Spermatophyta</taxon>
        <taxon>Magnoliopsida</taxon>
        <taxon>eudicotyledons</taxon>
        <taxon>Gunneridae</taxon>
        <taxon>Pentapetalae</taxon>
        <taxon>rosids</taxon>
        <taxon>fabids</taxon>
        <taxon>Cucurbitales</taxon>
        <taxon>Cucurbitaceae</taxon>
        <taxon>Cucurbiteae</taxon>
        <taxon>Cucurbita</taxon>
    </lineage>
</organism>
<feature type="domain" description="Matrin-type" evidence="7">
    <location>
        <begin position="11"/>
        <end position="42"/>
    </location>
</feature>
<dbReference type="EMBL" id="JAGKQH010000019">
    <property type="protein sequence ID" value="KAG6571986.1"/>
    <property type="molecule type" value="Genomic_DNA"/>
</dbReference>
<evidence type="ECO:0000256" key="6">
    <source>
        <dbReference type="SAM" id="MobiDB-lite"/>
    </source>
</evidence>
<dbReference type="PANTHER" id="PTHR13173">
    <property type="entry name" value="WW DOMAIN BINDING PROTEIN 4"/>
    <property type="match status" value="1"/>
</dbReference>
<feature type="region of interest" description="Disordered" evidence="6">
    <location>
        <begin position="183"/>
        <end position="220"/>
    </location>
</feature>
<evidence type="ECO:0000256" key="1">
    <source>
        <dbReference type="ARBA" id="ARBA00004123"/>
    </source>
</evidence>
<reference evidence="8 9" key="1">
    <citation type="journal article" date="2021" name="Hortic Res">
        <title>The domestication of Cucurbita argyrosperma as revealed by the genome of its wild relative.</title>
        <authorList>
            <person name="Barrera-Redondo J."/>
            <person name="Sanchez-de la Vega G."/>
            <person name="Aguirre-Liguori J.A."/>
            <person name="Castellanos-Morales G."/>
            <person name="Gutierrez-Guerrero Y.T."/>
            <person name="Aguirre-Dugua X."/>
            <person name="Aguirre-Planter E."/>
            <person name="Tenaillon M.I."/>
            <person name="Lira-Saade R."/>
            <person name="Eguiarte L.E."/>
        </authorList>
    </citation>
    <scope>NUCLEOTIDE SEQUENCE [LARGE SCALE GENOMIC DNA]</scope>
    <source>
        <strain evidence="8">JBR-2021</strain>
    </source>
</reference>
<accession>A0AAV6LXP4</accession>
<evidence type="ECO:0000313" key="8">
    <source>
        <dbReference type="EMBL" id="KAG6571986.1"/>
    </source>
</evidence>
<sequence length="252" mass="28892">MTEYWVSQGNKWCDFCKIFISNNPSTIRNHELGERHKDNVAKRLANMRKENAAKDKEQKEAVRAVEQIEAKAKRSYQKDIANFREARDSHALPVDVQENEETFFKLIQLSMITEWELDSTTGYYYNESNGFYYDSNSGFYYSDAIGTEMDFGTMNFELSFFFYVLELTKLNVCNRQVGESGPPPGLVVSASSKPKRSVKGAPSSIAVGKRKRPNEKQKVISEEEKAALKAREAAKKRVEQREKPLLGLYKLP</sequence>
<dbReference type="SMART" id="SM00451">
    <property type="entry name" value="ZnF_U1"/>
    <property type="match status" value="1"/>
</dbReference>
<comment type="subcellular location">
    <subcellularLocation>
        <location evidence="1">Nucleus</location>
    </subcellularLocation>
</comment>
<gene>
    <name evidence="8" type="primary">ZOP1</name>
    <name evidence="8" type="ORF">SDJN03_28714</name>
</gene>
<dbReference type="GO" id="GO:0008270">
    <property type="term" value="F:zinc ion binding"/>
    <property type="evidence" value="ECO:0007669"/>
    <property type="project" value="UniProtKB-KW"/>
</dbReference>
<dbReference type="AlphaFoldDB" id="A0AAV6LXP4"/>
<dbReference type="Pfam" id="PF17780">
    <property type="entry name" value="OCRE"/>
    <property type="match status" value="1"/>
</dbReference>
<dbReference type="GO" id="GO:0000398">
    <property type="term" value="P:mRNA splicing, via spliceosome"/>
    <property type="evidence" value="ECO:0007669"/>
    <property type="project" value="InterPro"/>
</dbReference>
<dbReference type="PROSITE" id="PS50171">
    <property type="entry name" value="ZF_MATRIN"/>
    <property type="match status" value="1"/>
</dbReference>
<proteinExistence type="predicted"/>
<dbReference type="GO" id="GO:0071011">
    <property type="term" value="C:precatalytic spliceosome"/>
    <property type="evidence" value="ECO:0007669"/>
    <property type="project" value="TreeGrafter"/>
</dbReference>